<organism evidence="2 3">
    <name type="scientific">Rhizorhapis suberifaciens</name>
    <name type="common">corky root of lettuce</name>
    <dbReference type="NCBI Taxonomy" id="13656"/>
    <lineage>
        <taxon>Bacteria</taxon>
        <taxon>Pseudomonadati</taxon>
        <taxon>Pseudomonadota</taxon>
        <taxon>Alphaproteobacteria</taxon>
        <taxon>Sphingomonadales</taxon>
        <taxon>Sphingomonadaceae</taxon>
        <taxon>Rhizorhapis</taxon>
    </lineage>
</organism>
<dbReference type="RefSeq" id="WP_184474268.1">
    <property type="nucleotide sequence ID" value="NZ_JACHOV010000002.1"/>
</dbReference>
<dbReference type="EMBL" id="JACHOV010000002">
    <property type="protein sequence ID" value="MBB4640431.1"/>
    <property type="molecule type" value="Genomic_DNA"/>
</dbReference>
<dbReference type="Pfam" id="PF21321">
    <property type="entry name" value="HTH_66"/>
    <property type="match status" value="1"/>
</dbReference>
<evidence type="ECO:0000313" key="3">
    <source>
        <dbReference type="Proteomes" id="UP000575068"/>
    </source>
</evidence>
<reference evidence="2 3" key="1">
    <citation type="submission" date="2020-08" db="EMBL/GenBank/DDBJ databases">
        <title>Genomic Encyclopedia of Type Strains, Phase IV (KMG-IV): sequencing the most valuable type-strain genomes for metagenomic binning, comparative biology and taxonomic classification.</title>
        <authorList>
            <person name="Goeker M."/>
        </authorList>
    </citation>
    <scope>NUCLEOTIDE SEQUENCE [LARGE SCALE GENOMIC DNA]</scope>
    <source>
        <strain evidence="2 3">DSM 7465</strain>
    </source>
</reference>
<keyword evidence="3" id="KW-1185">Reference proteome</keyword>
<dbReference type="InterPro" id="IPR048708">
    <property type="entry name" value="VapB45-like_HTH"/>
</dbReference>
<feature type="domain" description="Putative antitoxin VapB45-like DNA-binding HTH" evidence="1">
    <location>
        <begin position="11"/>
        <end position="90"/>
    </location>
</feature>
<dbReference type="Pfam" id="PF04255">
    <property type="entry name" value="DUF433"/>
    <property type="match status" value="1"/>
</dbReference>
<gene>
    <name evidence="2" type="ORF">HNQ99_000719</name>
</gene>
<evidence type="ECO:0000259" key="1">
    <source>
        <dbReference type="Pfam" id="PF21321"/>
    </source>
</evidence>
<dbReference type="AlphaFoldDB" id="A0A840HRV8"/>
<dbReference type="InterPro" id="IPR007367">
    <property type="entry name" value="DUF433"/>
</dbReference>
<protein>
    <submittedName>
        <fullName evidence="2">Uncharacterized protein (DUF433 family)</fullName>
    </submittedName>
</protein>
<proteinExistence type="predicted"/>
<name>A0A840HRV8_9SPHN</name>
<evidence type="ECO:0000313" key="2">
    <source>
        <dbReference type="EMBL" id="MBB4640431.1"/>
    </source>
</evidence>
<dbReference type="Proteomes" id="UP000575068">
    <property type="component" value="Unassembled WGS sequence"/>
</dbReference>
<sequence>MTRQADYGIGIYTAPEAARMVGMGAQTLRRWLLGYDHNNKDAQIRHEPALWRPQYDPEASDGVLLGFRDLIETRIVNALRKKRIGLPTIRICMDRAREIIGQDHPFSTSQFKTDGKLIFLEITRDLDEPELIDLKHKQGVFRRVVEPSLADLDFGPDGAERWWLLHGKKTIVADPERSFGRPIVAEYGISTAVLAQAIKAEGSIEKVARLYEIRPRLVRDALAYEVQLGLRKAA</sequence>
<accession>A0A840HRV8</accession>
<comment type="caution">
    <text evidence="2">The sequence shown here is derived from an EMBL/GenBank/DDBJ whole genome shotgun (WGS) entry which is preliminary data.</text>
</comment>